<evidence type="ECO:0000256" key="1">
    <source>
        <dbReference type="SAM" id="MobiDB-lite"/>
    </source>
</evidence>
<dbReference type="Pfam" id="PF07716">
    <property type="entry name" value="bZIP_2"/>
    <property type="match status" value="1"/>
</dbReference>
<keyword evidence="4" id="KW-1185">Reference proteome</keyword>
<dbReference type="AlphaFoldDB" id="A0A7I8WAD8"/>
<dbReference type="Gene3D" id="1.20.5.170">
    <property type="match status" value="1"/>
</dbReference>
<proteinExistence type="predicted"/>
<dbReference type="GO" id="GO:0003700">
    <property type="term" value="F:DNA-binding transcription factor activity"/>
    <property type="evidence" value="ECO:0007669"/>
    <property type="project" value="InterPro"/>
</dbReference>
<evidence type="ECO:0000259" key="2">
    <source>
        <dbReference type="Pfam" id="PF07716"/>
    </source>
</evidence>
<feature type="domain" description="BZIP" evidence="2">
    <location>
        <begin position="101"/>
        <end position="144"/>
    </location>
</feature>
<reference evidence="3 4" key="1">
    <citation type="submission" date="2020-08" db="EMBL/GenBank/DDBJ databases">
        <authorList>
            <person name="Hejnol A."/>
        </authorList>
    </citation>
    <scope>NUCLEOTIDE SEQUENCE [LARGE SCALE GENOMIC DNA]</scope>
</reference>
<comment type="caution">
    <text evidence="3">The sequence shown here is derived from an EMBL/GenBank/DDBJ whole genome shotgun (WGS) entry which is preliminary data.</text>
</comment>
<dbReference type="EMBL" id="CAJFCJ010000025">
    <property type="protein sequence ID" value="CAD5125111.1"/>
    <property type="molecule type" value="Genomic_DNA"/>
</dbReference>
<name>A0A7I8WAD8_9ANNE</name>
<dbReference type="SUPFAM" id="SSF57959">
    <property type="entry name" value="Leucine zipper domain"/>
    <property type="match status" value="1"/>
</dbReference>
<evidence type="ECO:0000313" key="3">
    <source>
        <dbReference type="EMBL" id="CAD5125111.1"/>
    </source>
</evidence>
<dbReference type="InterPro" id="IPR004827">
    <property type="entry name" value="bZIP"/>
</dbReference>
<evidence type="ECO:0000313" key="4">
    <source>
        <dbReference type="Proteomes" id="UP000549394"/>
    </source>
</evidence>
<gene>
    <name evidence="3" type="ORF">DGYR_LOCUS12549</name>
</gene>
<dbReference type="Proteomes" id="UP000549394">
    <property type="component" value="Unassembled WGS sequence"/>
</dbReference>
<sequence>MNSVIADIVDIYSLPDFGPGCFELSDDEIIDSDFLTDISLSPLDVDQIDNMKQEAVEEEEDEEEEENEDVVEIKVEEIKEAIKKSTTKRKRQRKRACKGTPEYILERKKNNDSVRRSRMKKKVQEQEKDEEIIRLRRRVDILESVIKICGSCTKLVELKSKFNNL</sequence>
<dbReference type="InterPro" id="IPR046347">
    <property type="entry name" value="bZIP_sf"/>
</dbReference>
<feature type="region of interest" description="Disordered" evidence="1">
    <location>
        <begin position="50"/>
        <end position="70"/>
    </location>
</feature>
<organism evidence="3 4">
    <name type="scientific">Dimorphilus gyrociliatus</name>
    <dbReference type="NCBI Taxonomy" id="2664684"/>
    <lineage>
        <taxon>Eukaryota</taxon>
        <taxon>Metazoa</taxon>
        <taxon>Spiralia</taxon>
        <taxon>Lophotrochozoa</taxon>
        <taxon>Annelida</taxon>
        <taxon>Polychaeta</taxon>
        <taxon>Polychaeta incertae sedis</taxon>
        <taxon>Dinophilidae</taxon>
        <taxon>Dimorphilus</taxon>
    </lineage>
</organism>
<accession>A0A7I8WAD8</accession>
<feature type="compositionally biased region" description="Acidic residues" evidence="1">
    <location>
        <begin position="56"/>
        <end position="70"/>
    </location>
</feature>
<protein>
    <recommendedName>
        <fullName evidence="2">BZIP domain-containing protein</fullName>
    </recommendedName>
</protein>